<evidence type="ECO:0000313" key="2">
    <source>
        <dbReference type="Proteomes" id="UP000481153"/>
    </source>
</evidence>
<dbReference type="Proteomes" id="UP000481153">
    <property type="component" value="Unassembled WGS sequence"/>
</dbReference>
<organism evidence="1 2">
    <name type="scientific">Aphanomyces euteiches</name>
    <dbReference type="NCBI Taxonomy" id="100861"/>
    <lineage>
        <taxon>Eukaryota</taxon>
        <taxon>Sar</taxon>
        <taxon>Stramenopiles</taxon>
        <taxon>Oomycota</taxon>
        <taxon>Saprolegniomycetes</taxon>
        <taxon>Saprolegniales</taxon>
        <taxon>Verrucalvaceae</taxon>
        <taxon>Aphanomyces</taxon>
    </lineage>
</organism>
<protein>
    <submittedName>
        <fullName evidence="1">Uncharacterized protein</fullName>
    </submittedName>
</protein>
<evidence type="ECO:0000313" key="1">
    <source>
        <dbReference type="EMBL" id="KAF0731931.1"/>
    </source>
</evidence>
<accession>A0A6G0WWK1</accession>
<reference evidence="1 2" key="1">
    <citation type="submission" date="2019-07" db="EMBL/GenBank/DDBJ databases">
        <title>Genomics analysis of Aphanomyces spp. identifies a new class of oomycete effector associated with host adaptation.</title>
        <authorList>
            <person name="Gaulin E."/>
        </authorList>
    </citation>
    <scope>NUCLEOTIDE SEQUENCE [LARGE SCALE GENOMIC DNA]</scope>
    <source>
        <strain evidence="1 2">ATCC 201684</strain>
    </source>
</reference>
<proteinExistence type="predicted"/>
<name>A0A6G0WWK1_9STRA</name>
<dbReference type="VEuPathDB" id="FungiDB:AeMF1_018461"/>
<gene>
    <name evidence="1" type="ORF">Ae201684_010883</name>
</gene>
<keyword evidence="2" id="KW-1185">Reference proteome</keyword>
<dbReference type="AlphaFoldDB" id="A0A6G0WWK1"/>
<dbReference type="EMBL" id="VJMJ01000138">
    <property type="protein sequence ID" value="KAF0731931.1"/>
    <property type="molecule type" value="Genomic_DNA"/>
</dbReference>
<comment type="caution">
    <text evidence="1">The sequence shown here is derived from an EMBL/GenBank/DDBJ whole genome shotgun (WGS) entry which is preliminary data.</text>
</comment>
<sequence length="178" mass="19676">MREEGLTPASMAFYGEVFFTSIGLKSAVVLTGIPLDLQTSFVHGVVEASGVLELNILSLVTIGQVSTSAFDFTGHLALVNNQHPLARRVIETFSTRMPLQVSERLLAQFLDYPISLDECTEADGMMEVGYFDALSNKLVTSYCAMNTPSHRQLVNKHFRGYTEKLTPVMKLRVEATLI</sequence>